<gene>
    <name evidence="6" type="ORF">JZ751_027002</name>
</gene>
<dbReference type="GO" id="GO:0070292">
    <property type="term" value="P:N-acylphosphatidylethanolamine metabolic process"/>
    <property type="evidence" value="ECO:0007669"/>
    <property type="project" value="TreeGrafter"/>
</dbReference>
<evidence type="ECO:0000256" key="2">
    <source>
        <dbReference type="ARBA" id="ARBA00022679"/>
    </source>
</evidence>
<keyword evidence="3" id="KW-0378">Hydrolase</keyword>
<dbReference type="GO" id="GO:0005737">
    <property type="term" value="C:cytoplasm"/>
    <property type="evidence" value="ECO:0007669"/>
    <property type="project" value="TreeGrafter"/>
</dbReference>
<evidence type="ECO:0000256" key="1">
    <source>
        <dbReference type="ARBA" id="ARBA00007824"/>
    </source>
</evidence>
<dbReference type="GO" id="GO:0016410">
    <property type="term" value="F:N-acyltransferase activity"/>
    <property type="evidence" value="ECO:0007669"/>
    <property type="project" value="TreeGrafter"/>
</dbReference>
<feature type="domain" description="LRAT" evidence="5">
    <location>
        <begin position="1"/>
        <end position="92"/>
    </location>
</feature>
<dbReference type="Proteomes" id="UP000824540">
    <property type="component" value="Unassembled WGS sequence"/>
</dbReference>
<dbReference type="Gene3D" id="3.90.1720.10">
    <property type="entry name" value="endopeptidase domain like (from Nostoc punctiforme)"/>
    <property type="match status" value="1"/>
</dbReference>
<dbReference type="PANTHER" id="PTHR13943:SF79">
    <property type="entry name" value="HYPOTHETICAL LOC794087"/>
    <property type="match status" value="1"/>
</dbReference>
<organism evidence="6 7">
    <name type="scientific">Albula glossodonta</name>
    <name type="common">roundjaw bonefish</name>
    <dbReference type="NCBI Taxonomy" id="121402"/>
    <lineage>
        <taxon>Eukaryota</taxon>
        <taxon>Metazoa</taxon>
        <taxon>Chordata</taxon>
        <taxon>Craniata</taxon>
        <taxon>Vertebrata</taxon>
        <taxon>Euteleostomi</taxon>
        <taxon>Actinopterygii</taxon>
        <taxon>Neopterygii</taxon>
        <taxon>Teleostei</taxon>
        <taxon>Albuliformes</taxon>
        <taxon>Albulidae</taxon>
        <taxon>Albula</taxon>
    </lineage>
</organism>
<evidence type="ECO:0000256" key="3">
    <source>
        <dbReference type="ARBA" id="ARBA00022801"/>
    </source>
</evidence>
<dbReference type="OrthoDB" id="8908778at2759"/>
<evidence type="ECO:0000256" key="4">
    <source>
        <dbReference type="ARBA" id="ARBA00023098"/>
    </source>
</evidence>
<dbReference type="Pfam" id="PF04970">
    <property type="entry name" value="LRAT"/>
    <property type="match status" value="1"/>
</dbReference>
<evidence type="ECO:0000313" key="7">
    <source>
        <dbReference type="Proteomes" id="UP000824540"/>
    </source>
</evidence>
<name>A0A8T2MW18_9TELE</name>
<dbReference type="InterPro" id="IPR051496">
    <property type="entry name" value="H-rev107_PLA/AT"/>
</dbReference>
<comment type="similarity">
    <text evidence="1">Belongs to the H-rev107 family.</text>
</comment>
<dbReference type="AlphaFoldDB" id="A0A8T2MW18"/>
<dbReference type="PANTHER" id="PTHR13943">
    <property type="entry name" value="HRAS-LIKE SUPPRESSOR - RELATED"/>
    <property type="match status" value="1"/>
</dbReference>
<evidence type="ECO:0000259" key="5">
    <source>
        <dbReference type="PROSITE" id="PS51934"/>
    </source>
</evidence>
<dbReference type="EMBL" id="JAFBMS010000708">
    <property type="protein sequence ID" value="KAG9330181.1"/>
    <property type="molecule type" value="Genomic_DNA"/>
</dbReference>
<reference evidence="6" key="1">
    <citation type="thesis" date="2021" institute="BYU ScholarsArchive" country="Provo, UT, USA">
        <title>Applications of and Algorithms for Genome Assembly and Genomic Analyses with an Emphasis on Marine Teleosts.</title>
        <authorList>
            <person name="Pickett B.D."/>
        </authorList>
    </citation>
    <scope>NUCLEOTIDE SEQUENCE</scope>
    <source>
        <strain evidence="6">HI-2016</strain>
    </source>
</reference>
<accession>A0A8T2MW18</accession>
<protein>
    <recommendedName>
        <fullName evidence="5">LRAT domain-containing protein</fullName>
    </recommendedName>
</protein>
<dbReference type="GO" id="GO:0004623">
    <property type="term" value="F:phospholipase A2 activity"/>
    <property type="evidence" value="ECO:0007669"/>
    <property type="project" value="TreeGrafter"/>
</dbReference>
<keyword evidence="7" id="KW-1185">Reference proteome</keyword>
<keyword evidence="4" id="KW-0443">Lipid metabolism</keyword>
<dbReference type="GO" id="GO:0008970">
    <property type="term" value="F:phospholipase A1 activity"/>
    <property type="evidence" value="ECO:0007669"/>
    <property type="project" value="TreeGrafter"/>
</dbReference>
<sequence length="142" mass="16149">MLSEDGVDSDAKIILFGRALKSSIKLDPIDLVGKRYKVSNYLDDTHTPRDFLHLIKPEIDEAMGKTFTYDILFHNCEHQATLYRYGLKKSQQIEKIYAQIYPTWKELFEQKKLRAGLCSARADHSGSPLHLGPVPTLLNVAS</sequence>
<dbReference type="InterPro" id="IPR007053">
    <property type="entry name" value="LRAT_dom"/>
</dbReference>
<proteinExistence type="inferred from homology"/>
<dbReference type="PROSITE" id="PS51934">
    <property type="entry name" value="LRAT"/>
    <property type="match status" value="1"/>
</dbReference>
<comment type="caution">
    <text evidence="6">The sequence shown here is derived from an EMBL/GenBank/DDBJ whole genome shotgun (WGS) entry which is preliminary data.</text>
</comment>
<keyword evidence="2" id="KW-0808">Transferase</keyword>
<feature type="non-terminal residue" evidence="6">
    <location>
        <position position="1"/>
    </location>
</feature>
<evidence type="ECO:0000313" key="6">
    <source>
        <dbReference type="EMBL" id="KAG9330181.1"/>
    </source>
</evidence>